<evidence type="ECO:0000313" key="2">
    <source>
        <dbReference type="EMBL" id="MBH0114275.1"/>
    </source>
</evidence>
<gene>
    <name evidence="2" type="ORF">I5E68_15120</name>
</gene>
<keyword evidence="3" id="KW-1185">Reference proteome</keyword>
<protein>
    <submittedName>
        <fullName evidence="2">Uncharacterized protein</fullName>
    </submittedName>
</protein>
<dbReference type="EMBL" id="JADZGI010000002">
    <property type="protein sequence ID" value="MBH0114275.1"/>
    <property type="molecule type" value="Genomic_DNA"/>
</dbReference>
<reference evidence="2" key="1">
    <citation type="submission" date="2020-11" db="EMBL/GenBank/DDBJ databases">
        <title>Novosphingobium aureum sp. nov., a marine bacterium isolated from sediment of a salt flat.</title>
        <authorList>
            <person name="Yoo Y."/>
            <person name="Kim J.-J."/>
        </authorList>
    </citation>
    <scope>NUCLEOTIDE SEQUENCE</scope>
    <source>
        <strain evidence="2">YJ-S2-02</strain>
    </source>
</reference>
<evidence type="ECO:0000313" key="3">
    <source>
        <dbReference type="Proteomes" id="UP000617634"/>
    </source>
</evidence>
<feature type="region of interest" description="Disordered" evidence="1">
    <location>
        <begin position="1"/>
        <end position="33"/>
    </location>
</feature>
<dbReference type="AlphaFoldDB" id="A0A931HDU5"/>
<accession>A0A931HDU5</accession>
<proteinExistence type="predicted"/>
<comment type="caution">
    <text evidence="2">The sequence shown here is derived from an EMBL/GenBank/DDBJ whole genome shotgun (WGS) entry which is preliminary data.</text>
</comment>
<name>A0A931HDU5_9SPHN</name>
<evidence type="ECO:0000256" key="1">
    <source>
        <dbReference type="SAM" id="MobiDB-lite"/>
    </source>
</evidence>
<sequence>MEEAFPVTSAARKTSRTKRSGKPSARELLGPSPNPATNLAIADIALRSASMLARQGIERALLGQRYAPRKAWQILKGRPISEVMLHRAIAKVAMSSVPGALAMTGIMVAKTLYDRGKAHKATAEGEADLAEKAEDGRDG</sequence>
<organism evidence="2 3">
    <name type="scientific">Novosphingobium aureum</name>
    <dbReference type="NCBI Taxonomy" id="2792964"/>
    <lineage>
        <taxon>Bacteria</taxon>
        <taxon>Pseudomonadati</taxon>
        <taxon>Pseudomonadota</taxon>
        <taxon>Alphaproteobacteria</taxon>
        <taxon>Sphingomonadales</taxon>
        <taxon>Sphingomonadaceae</taxon>
        <taxon>Novosphingobium</taxon>
    </lineage>
</organism>
<dbReference type="Proteomes" id="UP000617634">
    <property type="component" value="Unassembled WGS sequence"/>
</dbReference>